<gene>
    <name evidence="3" type="ORF">FA014_08955</name>
</gene>
<feature type="domain" description="Luciferase-like" evidence="2">
    <location>
        <begin position="4"/>
        <end position="293"/>
    </location>
</feature>
<dbReference type="NCBIfam" id="TIGR03557">
    <property type="entry name" value="F420_G6P_family"/>
    <property type="match status" value="1"/>
</dbReference>
<evidence type="ECO:0000313" key="4">
    <source>
        <dbReference type="Proteomes" id="UP000308121"/>
    </source>
</evidence>
<sequence length="355" mass="38228">MTTRVGFHSSHEQVHPSALLAAVQHAEEAGFDAAMCSDHWAPWGTNQGHSGFAWTWLGSALATTRLPFGTVNAPGQRYHPAIIAQAAATLAAMYPGRFWVALGSGENMNEHITGDPWPPKPERDARLRECVQVIRALLAGEEVTHHGLVTVDRAQLWTLPEVPPRLIGPAVTPETARSHADWADGLVTVNQDLETLRRVVGEYRDAGGRGPIALQVHVSYASDPAEAWRLAREQWAGNSAGPPAAWDLATPEAFDELAATVDDETLGTAVVIEHDPARLRDRVAELVEVGFDEVYLHQVATDVRPDHGKHEDATPTVTHPPSSLDAFIDLAAEHLLPALRALDAGTGSPDGTEAP</sequence>
<reference evidence="3 4" key="1">
    <citation type="submission" date="2019-05" db="EMBL/GenBank/DDBJ databases">
        <title>Genome sequence of Cellulomonas hominis strain CS1.</title>
        <authorList>
            <person name="Belmont J."/>
            <person name="Maclea K.S."/>
        </authorList>
    </citation>
    <scope>NUCLEOTIDE SEQUENCE [LARGE SCALE GENOMIC DNA]</scope>
    <source>
        <strain evidence="3 4">CS1</strain>
    </source>
</reference>
<proteinExistence type="predicted"/>
<dbReference type="SUPFAM" id="SSF51679">
    <property type="entry name" value="Bacterial luciferase-like"/>
    <property type="match status" value="1"/>
</dbReference>
<dbReference type="InterPro" id="IPR050564">
    <property type="entry name" value="F420-G6PD/mer"/>
</dbReference>
<evidence type="ECO:0000256" key="1">
    <source>
        <dbReference type="ARBA" id="ARBA00023002"/>
    </source>
</evidence>
<dbReference type="InterPro" id="IPR023907">
    <property type="entry name" value="Non-F420_Flavin_OxRdtase"/>
</dbReference>
<dbReference type="EMBL" id="SZYE01000056">
    <property type="protein sequence ID" value="TKR23860.1"/>
    <property type="molecule type" value="Genomic_DNA"/>
</dbReference>
<dbReference type="InterPro" id="IPR019945">
    <property type="entry name" value="F420_G6P_DH-rel"/>
</dbReference>
<dbReference type="OrthoDB" id="180193at2"/>
<keyword evidence="1 3" id="KW-0560">Oxidoreductase</keyword>
<dbReference type="Proteomes" id="UP000308121">
    <property type="component" value="Unassembled WGS sequence"/>
</dbReference>
<protein>
    <submittedName>
        <fullName evidence="3">TIGR03885 family FMN-dependent LLM class oxidoreductase</fullName>
        <ecNumber evidence="3">1.-.-.-</ecNumber>
    </submittedName>
</protein>
<dbReference type="InterPro" id="IPR011251">
    <property type="entry name" value="Luciferase-like_dom"/>
</dbReference>
<evidence type="ECO:0000259" key="2">
    <source>
        <dbReference type="Pfam" id="PF00296"/>
    </source>
</evidence>
<dbReference type="Pfam" id="PF00296">
    <property type="entry name" value="Bac_luciferase"/>
    <property type="match status" value="1"/>
</dbReference>
<comment type="caution">
    <text evidence="3">The sequence shown here is derived from an EMBL/GenBank/DDBJ whole genome shotgun (WGS) entry which is preliminary data.</text>
</comment>
<dbReference type="Gene3D" id="3.20.20.30">
    <property type="entry name" value="Luciferase-like domain"/>
    <property type="match status" value="1"/>
</dbReference>
<dbReference type="CDD" id="cd01097">
    <property type="entry name" value="Tetrahydromethanopterin_reductase"/>
    <property type="match status" value="1"/>
</dbReference>
<dbReference type="AlphaFoldDB" id="A0A7Z8JZQ2"/>
<organism evidence="3 4">
    <name type="scientific">Cellulomonas hominis</name>
    <dbReference type="NCBI Taxonomy" id="156981"/>
    <lineage>
        <taxon>Bacteria</taxon>
        <taxon>Bacillati</taxon>
        <taxon>Actinomycetota</taxon>
        <taxon>Actinomycetes</taxon>
        <taxon>Micrococcales</taxon>
        <taxon>Cellulomonadaceae</taxon>
        <taxon>Cellulomonas</taxon>
    </lineage>
</organism>
<dbReference type="PANTHER" id="PTHR43244">
    <property type="match status" value="1"/>
</dbReference>
<name>A0A7Z8JZQ2_9CELL</name>
<dbReference type="EC" id="1.-.-.-" evidence="3"/>
<dbReference type="InterPro" id="IPR036661">
    <property type="entry name" value="Luciferase-like_sf"/>
</dbReference>
<dbReference type="GO" id="GO:0016705">
    <property type="term" value="F:oxidoreductase activity, acting on paired donors, with incorporation or reduction of molecular oxygen"/>
    <property type="evidence" value="ECO:0007669"/>
    <property type="project" value="InterPro"/>
</dbReference>
<dbReference type="RefSeq" id="WP_154729346.1">
    <property type="nucleotide sequence ID" value="NZ_SZYE01000056.1"/>
</dbReference>
<evidence type="ECO:0000313" key="3">
    <source>
        <dbReference type="EMBL" id="TKR23860.1"/>
    </source>
</evidence>
<dbReference type="NCBIfam" id="TIGR03885">
    <property type="entry name" value="flavin_revert"/>
    <property type="match status" value="1"/>
</dbReference>
<dbReference type="PANTHER" id="PTHR43244:SF1">
    <property type="entry name" value="5,10-METHYLENETETRAHYDROMETHANOPTERIN REDUCTASE"/>
    <property type="match status" value="1"/>
</dbReference>
<accession>A0A7Z8JZQ2</accession>